<evidence type="ECO:0000313" key="3">
    <source>
        <dbReference type="Proteomes" id="UP000314294"/>
    </source>
</evidence>
<comment type="caution">
    <text evidence="2">The sequence shown here is derived from an EMBL/GenBank/DDBJ whole genome shotgun (WGS) entry which is preliminary data.</text>
</comment>
<organism evidence="2 3">
    <name type="scientific">Liparis tanakae</name>
    <name type="common">Tanaka's snailfish</name>
    <dbReference type="NCBI Taxonomy" id="230148"/>
    <lineage>
        <taxon>Eukaryota</taxon>
        <taxon>Metazoa</taxon>
        <taxon>Chordata</taxon>
        <taxon>Craniata</taxon>
        <taxon>Vertebrata</taxon>
        <taxon>Euteleostomi</taxon>
        <taxon>Actinopterygii</taxon>
        <taxon>Neopterygii</taxon>
        <taxon>Teleostei</taxon>
        <taxon>Neoteleostei</taxon>
        <taxon>Acanthomorphata</taxon>
        <taxon>Eupercaria</taxon>
        <taxon>Perciformes</taxon>
        <taxon>Cottioidei</taxon>
        <taxon>Cottales</taxon>
        <taxon>Liparidae</taxon>
        <taxon>Liparis</taxon>
    </lineage>
</organism>
<keyword evidence="3" id="KW-1185">Reference proteome</keyword>
<feature type="compositionally biased region" description="Low complexity" evidence="1">
    <location>
        <begin position="40"/>
        <end position="49"/>
    </location>
</feature>
<evidence type="ECO:0000313" key="2">
    <source>
        <dbReference type="EMBL" id="TNN23873.1"/>
    </source>
</evidence>
<dbReference type="AlphaFoldDB" id="A0A4Z2E5E6"/>
<feature type="region of interest" description="Disordered" evidence="1">
    <location>
        <begin position="1"/>
        <end position="60"/>
    </location>
</feature>
<sequence length="78" mass="8712">MQTSACSTRRSTNVRWPPRSPSQSPPPPPPPDVVMRRRTSSSCSLTSWRPAPRSAGSSLSRRFWPTTERSAAWLWTGS</sequence>
<dbReference type="Proteomes" id="UP000314294">
    <property type="component" value="Unassembled WGS sequence"/>
</dbReference>
<feature type="compositionally biased region" description="Pro residues" evidence="1">
    <location>
        <begin position="18"/>
        <end position="32"/>
    </location>
</feature>
<protein>
    <submittedName>
        <fullName evidence="2">Uncharacterized protein</fullName>
    </submittedName>
</protein>
<accession>A0A4Z2E5E6</accession>
<name>A0A4Z2E5E6_9TELE</name>
<evidence type="ECO:0000256" key="1">
    <source>
        <dbReference type="SAM" id="MobiDB-lite"/>
    </source>
</evidence>
<feature type="compositionally biased region" description="Polar residues" evidence="1">
    <location>
        <begin position="1"/>
        <end position="14"/>
    </location>
</feature>
<dbReference type="EMBL" id="SRLO01017074">
    <property type="protein sequence ID" value="TNN23873.1"/>
    <property type="molecule type" value="Genomic_DNA"/>
</dbReference>
<proteinExistence type="predicted"/>
<reference evidence="2 3" key="1">
    <citation type="submission" date="2019-03" db="EMBL/GenBank/DDBJ databases">
        <title>First draft genome of Liparis tanakae, snailfish: a comprehensive survey of snailfish specific genes.</title>
        <authorList>
            <person name="Kim W."/>
            <person name="Song I."/>
            <person name="Jeong J.-H."/>
            <person name="Kim D."/>
            <person name="Kim S."/>
            <person name="Ryu S."/>
            <person name="Song J.Y."/>
            <person name="Lee S.K."/>
        </authorList>
    </citation>
    <scope>NUCLEOTIDE SEQUENCE [LARGE SCALE GENOMIC DNA]</scope>
    <source>
        <tissue evidence="2">Muscle</tissue>
    </source>
</reference>
<gene>
    <name evidence="2" type="ORF">EYF80_066005</name>
</gene>